<keyword evidence="1" id="KW-0812">Transmembrane</keyword>
<evidence type="ECO:0000256" key="1">
    <source>
        <dbReference type="SAM" id="Phobius"/>
    </source>
</evidence>
<keyword evidence="3" id="KW-1185">Reference proteome</keyword>
<dbReference type="OrthoDB" id="286189at2"/>
<gene>
    <name evidence="2" type="ORF">HG66A1_61600</name>
</gene>
<dbReference type="AlphaFoldDB" id="A0A517PY63"/>
<keyword evidence="1" id="KW-0472">Membrane</keyword>
<organism evidence="2 3">
    <name type="scientific">Gimesia chilikensis</name>
    <dbReference type="NCBI Taxonomy" id="2605989"/>
    <lineage>
        <taxon>Bacteria</taxon>
        <taxon>Pseudomonadati</taxon>
        <taxon>Planctomycetota</taxon>
        <taxon>Planctomycetia</taxon>
        <taxon>Planctomycetales</taxon>
        <taxon>Planctomycetaceae</taxon>
        <taxon>Gimesia</taxon>
    </lineage>
</organism>
<evidence type="ECO:0000313" key="3">
    <source>
        <dbReference type="Proteomes" id="UP000320421"/>
    </source>
</evidence>
<feature type="transmembrane region" description="Helical" evidence="1">
    <location>
        <begin position="35"/>
        <end position="56"/>
    </location>
</feature>
<dbReference type="EMBL" id="CP036266">
    <property type="protein sequence ID" value="QDT24328.1"/>
    <property type="molecule type" value="Genomic_DNA"/>
</dbReference>
<proteinExistence type="predicted"/>
<feature type="transmembrane region" description="Helical" evidence="1">
    <location>
        <begin position="6"/>
        <end position="28"/>
    </location>
</feature>
<name>A0A517PY63_9PLAN</name>
<sequence length="265" mass="28927">MSPQDSVSMSFMALISIAVIVAVLSFLTVKYKARFLAIAGVCLVAFIPAVLAVSYVSMESNSQATVVQGTTAVAVKAPDLLVEASSIPLPELPLVAPKPHDAPQADQPKKAEPLPEWISSSQEGSGGMKQVFQSGLFATPAEAFQDALGRARVKFEETLSAEHPQYSSDARTLSPELVRQVAMRRSYYQTIEHDFGDVLKSGESFKQDMYRAYVEVELSPSVKQTFYTKWKLQAGNQRVIWLGGAFAFVTLLCLGTTVYLRASHQ</sequence>
<dbReference type="RefSeq" id="WP_145192919.1">
    <property type="nucleotide sequence ID" value="NZ_CP036266.1"/>
</dbReference>
<keyword evidence="1" id="KW-1133">Transmembrane helix</keyword>
<protein>
    <submittedName>
        <fullName evidence="2">Uncharacterized protein</fullName>
    </submittedName>
</protein>
<dbReference type="Proteomes" id="UP000320421">
    <property type="component" value="Chromosome"/>
</dbReference>
<reference evidence="2 3" key="1">
    <citation type="submission" date="2019-02" db="EMBL/GenBank/DDBJ databases">
        <title>Deep-cultivation of Planctomycetes and their phenomic and genomic characterization uncovers novel biology.</title>
        <authorList>
            <person name="Wiegand S."/>
            <person name="Jogler M."/>
            <person name="Boedeker C."/>
            <person name="Pinto D."/>
            <person name="Vollmers J."/>
            <person name="Rivas-Marin E."/>
            <person name="Kohn T."/>
            <person name="Peeters S.H."/>
            <person name="Heuer A."/>
            <person name="Rast P."/>
            <person name="Oberbeckmann S."/>
            <person name="Bunk B."/>
            <person name="Jeske O."/>
            <person name="Meyerdierks A."/>
            <person name="Storesund J.E."/>
            <person name="Kallscheuer N."/>
            <person name="Luecker S."/>
            <person name="Lage O.M."/>
            <person name="Pohl T."/>
            <person name="Merkel B.J."/>
            <person name="Hornburger P."/>
            <person name="Mueller R.-W."/>
            <person name="Bruemmer F."/>
            <person name="Labrenz M."/>
            <person name="Spormann A.M."/>
            <person name="Op den Camp H."/>
            <person name="Overmann J."/>
            <person name="Amann R."/>
            <person name="Jetten M.S.M."/>
            <person name="Mascher T."/>
            <person name="Medema M.H."/>
            <person name="Devos D.P."/>
            <person name="Kaster A.-K."/>
            <person name="Ovreas L."/>
            <person name="Rohde M."/>
            <person name="Galperin M.Y."/>
            <person name="Jogler C."/>
        </authorList>
    </citation>
    <scope>NUCLEOTIDE SEQUENCE [LARGE SCALE GENOMIC DNA]</scope>
    <source>
        <strain evidence="2 3">HG66A1</strain>
    </source>
</reference>
<evidence type="ECO:0000313" key="2">
    <source>
        <dbReference type="EMBL" id="QDT24328.1"/>
    </source>
</evidence>
<accession>A0A517PY63</accession>
<feature type="transmembrane region" description="Helical" evidence="1">
    <location>
        <begin position="239"/>
        <end position="260"/>
    </location>
</feature>